<evidence type="ECO:0000313" key="1">
    <source>
        <dbReference type="EMBL" id="QQP55047.1"/>
    </source>
</evidence>
<protein>
    <recommendedName>
        <fullName evidence="3">PiggyBac transposable element-derived protein domain-containing protein</fullName>
    </recommendedName>
</protein>
<dbReference type="Proteomes" id="UP000595437">
    <property type="component" value="Chromosome 5"/>
</dbReference>
<keyword evidence="2" id="KW-1185">Reference proteome</keyword>
<proteinExistence type="predicted"/>
<organism evidence="1 2">
    <name type="scientific">Caligus rogercresseyi</name>
    <name type="common">Sea louse</name>
    <dbReference type="NCBI Taxonomy" id="217165"/>
    <lineage>
        <taxon>Eukaryota</taxon>
        <taxon>Metazoa</taxon>
        <taxon>Ecdysozoa</taxon>
        <taxon>Arthropoda</taxon>
        <taxon>Crustacea</taxon>
        <taxon>Multicrustacea</taxon>
        <taxon>Hexanauplia</taxon>
        <taxon>Copepoda</taxon>
        <taxon>Siphonostomatoida</taxon>
        <taxon>Caligidae</taxon>
        <taxon>Caligus</taxon>
    </lineage>
</organism>
<gene>
    <name evidence="1" type="ORF">FKW44_008088</name>
</gene>
<name>A0A7T8KFM1_CALRO</name>
<evidence type="ECO:0008006" key="3">
    <source>
        <dbReference type="Google" id="ProtNLM"/>
    </source>
</evidence>
<dbReference type="OrthoDB" id="123207at2759"/>
<sequence>MGLVMVPCRFGNAKQDQVNPGQHVICENYFRSIPMLLGLSRNGIACTTTLREDRLGGAPVLTNNY</sequence>
<accession>A0A7T8KFM1</accession>
<dbReference type="AlphaFoldDB" id="A0A7T8KFM1"/>
<reference evidence="2" key="1">
    <citation type="submission" date="2021-01" db="EMBL/GenBank/DDBJ databases">
        <title>Caligus Genome Assembly.</title>
        <authorList>
            <person name="Gallardo-Escarate C."/>
        </authorList>
    </citation>
    <scope>NUCLEOTIDE SEQUENCE [LARGE SCALE GENOMIC DNA]</scope>
</reference>
<evidence type="ECO:0000313" key="2">
    <source>
        <dbReference type="Proteomes" id="UP000595437"/>
    </source>
</evidence>
<dbReference type="EMBL" id="CP045894">
    <property type="protein sequence ID" value="QQP55047.1"/>
    <property type="molecule type" value="Genomic_DNA"/>
</dbReference>